<dbReference type="AlphaFoldDB" id="A0A0F8WY95"/>
<accession>A0A0F8WY95</accession>
<name>A0A0F8WY95_9ZZZZ</name>
<evidence type="ECO:0000256" key="1">
    <source>
        <dbReference type="SAM" id="MobiDB-lite"/>
    </source>
</evidence>
<proteinExistence type="predicted"/>
<comment type="caution">
    <text evidence="2">The sequence shown here is derived from an EMBL/GenBank/DDBJ whole genome shotgun (WGS) entry which is preliminary data.</text>
</comment>
<feature type="non-terminal residue" evidence="2">
    <location>
        <position position="1"/>
    </location>
</feature>
<evidence type="ECO:0000313" key="2">
    <source>
        <dbReference type="EMBL" id="KKK61837.1"/>
    </source>
</evidence>
<reference evidence="2" key="1">
    <citation type="journal article" date="2015" name="Nature">
        <title>Complex archaea that bridge the gap between prokaryotes and eukaryotes.</title>
        <authorList>
            <person name="Spang A."/>
            <person name="Saw J.H."/>
            <person name="Jorgensen S.L."/>
            <person name="Zaremba-Niedzwiedzka K."/>
            <person name="Martijn J."/>
            <person name="Lind A.E."/>
            <person name="van Eijk R."/>
            <person name="Schleper C."/>
            <person name="Guy L."/>
            <person name="Ettema T.J."/>
        </authorList>
    </citation>
    <scope>NUCLEOTIDE SEQUENCE</scope>
</reference>
<dbReference type="EMBL" id="LAZR01062290">
    <property type="protein sequence ID" value="KKK61837.1"/>
    <property type="molecule type" value="Genomic_DNA"/>
</dbReference>
<protein>
    <submittedName>
        <fullName evidence="2">Uncharacterized protein</fullName>
    </submittedName>
</protein>
<sequence length="62" mass="7157">AGKKRLLASDTDERLAKYAPTPQAFILDKRYLDPWPLELKPETKDQKLGREVEASMQEERGK</sequence>
<feature type="region of interest" description="Disordered" evidence="1">
    <location>
        <begin position="40"/>
        <end position="62"/>
    </location>
</feature>
<organism evidence="2">
    <name type="scientific">marine sediment metagenome</name>
    <dbReference type="NCBI Taxonomy" id="412755"/>
    <lineage>
        <taxon>unclassified sequences</taxon>
        <taxon>metagenomes</taxon>
        <taxon>ecological metagenomes</taxon>
    </lineage>
</organism>
<gene>
    <name evidence="2" type="ORF">LCGC14_3010300</name>
</gene>